<dbReference type="AlphaFoldDB" id="A0AAF0QVP5"/>
<dbReference type="PANTHER" id="PTHR46148:SF57">
    <property type="entry name" value="OS12G0499874 PROTEIN"/>
    <property type="match status" value="1"/>
</dbReference>
<feature type="domain" description="Tf2-1-like SH3-like" evidence="1">
    <location>
        <begin position="25"/>
        <end position="73"/>
    </location>
</feature>
<evidence type="ECO:0000313" key="3">
    <source>
        <dbReference type="Proteomes" id="UP001234989"/>
    </source>
</evidence>
<dbReference type="PANTHER" id="PTHR46148">
    <property type="entry name" value="CHROMO DOMAIN-CONTAINING PROTEIN"/>
    <property type="match status" value="1"/>
</dbReference>
<keyword evidence="3" id="KW-1185">Reference proteome</keyword>
<protein>
    <recommendedName>
        <fullName evidence="1">Tf2-1-like SH3-like domain-containing protein</fullName>
    </recommendedName>
</protein>
<dbReference type="InterPro" id="IPR056924">
    <property type="entry name" value="SH3_Tf2-1"/>
</dbReference>
<dbReference type="Pfam" id="PF24626">
    <property type="entry name" value="SH3_Tf2-1"/>
    <property type="match status" value="1"/>
</dbReference>
<dbReference type="Proteomes" id="UP001234989">
    <property type="component" value="Chromosome 5"/>
</dbReference>
<name>A0AAF0QVP5_SOLVR</name>
<reference evidence="2" key="1">
    <citation type="submission" date="2023-08" db="EMBL/GenBank/DDBJ databases">
        <title>A de novo genome assembly of Solanum verrucosum Schlechtendal, a Mexican diploid species geographically isolated from the other diploid A-genome species in potato relatives.</title>
        <authorList>
            <person name="Hosaka K."/>
        </authorList>
    </citation>
    <scope>NUCLEOTIDE SEQUENCE</scope>
    <source>
        <tissue evidence="2">Young leaves</tissue>
    </source>
</reference>
<dbReference type="EMBL" id="CP133616">
    <property type="protein sequence ID" value="WMV30118.1"/>
    <property type="molecule type" value="Genomic_DNA"/>
</dbReference>
<sequence>MLRTAQSRQKSYANVCRRDLEFQVGDWFYLKISPIKGVMRFGKNGKHSPQIVGPYQILKRIGKVAYELDLASRTGTKGGVNPFGESPSVLGDARASTSSFFSAFLFLFAPKCP</sequence>
<proteinExistence type="predicted"/>
<organism evidence="2 3">
    <name type="scientific">Solanum verrucosum</name>
    <dbReference type="NCBI Taxonomy" id="315347"/>
    <lineage>
        <taxon>Eukaryota</taxon>
        <taxon>Viridiplantae</taxon>
        <taxon>Streptophyta</taxon>
        <taxon>Embryophyta</taxon>
        <taxon>Tracheophyta</taxon>
        <taxon>Spermatophyta</taxon>
        <taxon>Magnoliopsida</taxon>
        <taxon>eudicotyledons</taxon>
        <taxon>Gunneridae</taxon>
        <taxon>Pentapetalae</taxon>
        <taxon>asterids</taxon>
        <taxon>lamiids</taxon>
        <taxon>Solanales</taxon>
        <taxon>Solanaceae</taxon>
        <taxon>Solanoideae</taxon>
        <taxon>Solaneae</taxon>
        <taxon>Solanum</taxon>
    </lineage>
</organism>
<evidence type="ECO:0000259" key="1">
    <source>
        <dbReference type="Pfam" id="PF24626"/>
    </source>
</evidence>
<gene>
    <name evidence="2" type="ORF">MTR67_023503</name>
</gene>
<evidence type="ECO:0000313" key="2">
    <source>
        <dbReference type="EMBL" id="WMV30118.1"/>
    </source>
</evidence>
<accession>A0AAF0QVP5</accession>